<keyword evidence="1" id="KW-0732">Signal</keyword>
<dbReference type="Proteomes" id="UP000438699">
    <property type="component" value="Unassembled WGS sequence"/>
</dbReference>
<evidence type="ECO:0000313" key="3">
    <source>
        <dbReference type="Proteomes" id="UP000438699"/>
    </source>
</evidence>
<feature type="signal peptide" evidence="1">
    <location>
        <begin position="1"/>
        <end position="18"/>
    </location>
</feature>
<dbReference type="EMBL" id="WAIE01000003">
    <property type="protein sequence ID" value="KAB1441817.1"/>
    <property type="molecule type" value="Genomic_DNA"/>
</dbReference>
<dbReference type="RefSeq" id="WP_151150909.1">
    <property type="nucleotide sequence ID" value="NZ_WAIE01000003.1"/>
</dbReference>
<evidence type="ECO:0000256" key="1">
    <source>
        <dbReference type="SAM" id="SignalP"/>
    </source>
</evidence>
<accession>A0A6N6N2L8</accession>
<proteinExistence type="predicted"/>
<name>A0A6N6N2L8_9BACT</name>
<organism evidence="2 3">
    <name type="scientific">Pseudodesulfovibrio senegalensis</name>
    <dbReference type="NCBI Taxonomy" id="1721087"/>
    <lineage>
        <taxon>Bacteria</taxon>
        <taxon>Pseudomonadati</taxon>
        <taxon>Thermodesulfobacteriota</taxon>
        <taxon>Desulfovibrionia</taxon>
        <taxon>Desulfovibrionales</taxon>
        <taxon>Desulfovibrionaceae</taxon>
    </lineage>
</organism>
<feature type="chain" id="PRO_5027099773" description="Lipoprotein" evidence="1">
    <location>
        <begin position="19"/>
        <end position="216"/>
    </location>
</feature>
<sequence length="216" mass="23302">MKKTLLFSVLLLCLCACTKSKPSATLPVDCGCIALGTDILKEQGSDQTLHNPKLAEEYNALLKKGLEDAGLRVCGEGENSGYMVRSSEFLWDYSSGGMTPGVGTAFPVIDVITSGTLYVISKATSDRAKAYTLQIPSDREVRYFVWLLNLDQSGTKAIASTTLVEDKRPHFVPENDEQRAAVKKIAAQHYAAQAAQVVSEMLRIRNQGGQAGTAAP</sequence>
<gene>
    <name evidence="2" type="ORF">F8A88_09535</name>
</gene>
<evidence type="ECO:0008006" key="4">
    <source>
        <dbReference type="Google" id="ProtNLM"/>
    </source>
</evidence>
<reference evidence="2 3" key="1">
    <citation type="journal article" date="2017" name="Int. J. Syst. Evol. Microbiol.">
        <title>Desulfovibrio senegalensis sp. nov., a mesophilic sulfate reducer isolated from marine sediment.</title>
        <authorList>
            <person name="Thioye A."/>
            <person name="Gam Z.B.A."/>
            <person name="Mbengue M."/>
            <person name="Cayol J.L."/>
            <person name="Joseph-Bartoli M."/>
            <person name="Toure-Kane C."/>
            <person name="Labat M."/>
        </authorList>
    </citation>
    <scope>NUCLEOTIDE SEQUENCE [LARGE SCALE GENOMIC DNA]</scope>
    <source>
        <strain evidence="2 3">DSM 101509</strain>
    </source>
</reference>
<evidence type="ECO:0000313" key="2">
    <source>
        <dbReference type="EMBL" id="KAB1441817.1"/>
    </source>
</evidence>
<protein>
    <recommendedName>
        <fullName evidence="4">Lipoprotein</fullName>
    </recommendedName>
</protein>
<keyword evidence="3" id="KW-1185">Reference proteome</keyword>
<comment type="caution">
    <text evidence="2">The sequence shown here is derived from an EMBL/GenBank/DDBJ whole genome shotgun (WGS) entry which is preliminary data.</text>
</comment>
<dbReference type="AlphaFoldDB" id="A0A6N6N2L8"/>